<dbReference type="SUPFAM" id="SSF50022">
    <property type="entry name" value="ISP domain"/>
    <property type="match status" value="1"/>
</dbReference>
<evidence type="ECO:0000256" key="1">
    <source>
        <dbReference type="ARBA" id="ARBA00022714"/>
    </source>
</evidence>
<protein>
    <submittedName>
        <fullName evidence="8">Nitrite reductase</fullName>
    </submittedName>
</protein>
<keyword evidence="9" id="KW-1185">Reference proteome</keyword>
<dbReference type="Pfam" id="PF00355">
    <property type="entry name" value="Rieske"/>
    <property type="match status" value="1"/>
</dbReference>
<evidence type="ECO:0000256" key="6">
    <source>
        <dbReference type="ARBA" id="ARBA00023063"/>
    </source>
</evidence>
<name>A0A5E5AFD9_9BURK</name>
<dbReference type="GO" id="GO:0051537">
    <property type="term" value="F:2 iron, 2 sulfur cluster binding"/>
    <property type="evidence" value="ECO:0007669"/>
    <property type="project" value="UniProtKB-KW"/>
</dbReference>
<keyword evidence="6" id="KW-0534">Nitrate assimilation</keyword>
<evidence type="ECO:0000256" key="3">
    <source>
        <dbReference type="ARBA" id="ARBA00023002"/>
    </source>
</evidence>
<dbReference type="PANTHER" id="PTHR21496">
    <property type="entry name" value="FERREDOXIN-RELATED"/>
    <property type="match status" value="1"/>
</dbReference>
<dbReference type="PROSITE" id="PS51296">
    <property type="entry name" value="RIESKE"/>
    <property type="match status" value="1"/>
</dbReference>
<dbReference type="GO" id="GO:0008942">
    <property type="term" value="F:nitrite reductase [NAD(P)H] activity"/>
    <property type="evidence" value="ECO:0007669"/>
    <property type="project" value="InterPro"/>
</dbReference>
<keyword evidence="1" id="KW-0001">2Fe-2S</keyword>
<sequence length="144" mass="15003">MTVMTPKTAMEPCQPTWLHVCDVNAIPRLGSRVLTHATGDIALFRTESDSVFALRDKCPHKGGALSQGIVHGEKVTCPLHAWNIDLTTGEACAPDVGCAQRFPVRIEAGEVYLAFDETARDDAAALTDAAGSAGAAGVADGIAA</sequence>
<dbReference type="InterPro" id="IPR017941">
    <property type="entry name" value="Rieske_2Fe-2S"/>
</dbReference>
<dbReference type="InterPro" id="IPR012748">
    <property type="entry name" value="Rieske-like_NirD"/>
</dbReference>
<dbReference type="GO" id="GO:0042128">
    <property type="term" value="P:nitrate assimilation"/>
    <property type="evidence" value="ECO:0007669"/>
    <property type="project" value="UniProtKB-KW"/>
</dbReference>
<dbReference type="Gene3D" id="2.102.10.10">
    <property type="entry name" value="Rieske [2Fe-2S] iron-sulphur domain"/>
    <property type="match status" value="1"/>
</dbReference>
<evidence type="ECO:0000256" key="5">
    <source>
        <dbReference type="ARBA" id="ARBA00023014"/>
    </source>
</evidence>
<dbReference type="PANTHER" id="PTHR21496:SF23">
    <property type="entry name" value="3-PHENYLPROPIONATE_CINNAMIC ACID DIOXYGENASE FERREDOXIN SUBUNIT"/>
    <property type="match status" value="1"/>
</dbReference>
<dbReference type="EMBL" id="CABPSQ010000009">
    <property type="protein sequence ID" value="VVE71826.1"/>
    <property type="molecule type" value="Genomic_DNA"/>
</dbReference>
<evidence type="ECO:0000313" key="9">
    <source>
        <dbReference type="Proteomes" id="UP000414136"/>
    </source>
</evidence>
<dbReference type="CDD" id="cd03530">
    <property type="entry name" value="Rieske_NirD_small_Bacillus"/>
    <property type="match status" value="1"/>
</dbReference>
<evidence type="ECO:0000256" key="2">
    <source>
        <dbReference type="ARBA" id="ARBA00022723"/>
    </source>
</evidence>
<keyword evidence="2" id="KW-0479">Metal-binding</keyword>
<dbReference type="RefSeq" id="WP_425495386.1">
    <property type="nucleotide sequence ID" value="NZ_CABPSQ010000009.1"/>
</dbReference>
<reference evidence="8 9" key="1">
    <citation type="submission" date="2019-08" db="EMBL/GenBank/DDBJ databases">
        <authorList>
            <person name="Peeters C."/>
        </authorList>
    </citation>
    <scope>NUCLEOTIDE SEQUENCE [LARGE SCALE GENOMIC DNA]</scope>
    <source>
        <strain evidence="8 9">LMG 31118</strain>
    </source>
</reference>
<evidence type="ECO:0000256" key="4">
    <source>
        <dbReference type="ARBA" id="ARBA00023004"/>
    </source>
</evidence>
<keyword evidence="4" id="KW-0408">Iron</keyword>
<keyword evidence="5" id="KW-0411">Iron-sulfur</keyword>
<gene>
    <name evidence="8" type="ORF">PCA31118_03984</name>
</gene>
<accession>A0A5E5AFD9</accession>
<feature type="domain" description="Rieske" evidence="7">
    <location>
        <begin position="18"/>
        <end position="113"/>
    </location>
</feature>
<dbReference type="NCBIfam" id="TIGR02378">
    <property type="entry name" value="nirD_assim_sml"/>
    <property type="match status" value="1"/>
</dbReference>
<organism evidence="8 9">
    <name type="scientific">Pandoraea captiosa</name>
    <dbReference type="NCBI Taxonomy" id="2508302"/>
    <lineage>
        <taxon>Bacteria</taxon>
        <taxon>Pseudomonadati</taxon>
        <taxon>Pseudomonadota</taxon>
        <taxon>Betaproteobacteria</taxon>
        <taxon>Burkholderiales</taxon>
        <taxon>Burkholderiaceae</taxon>
        <taxon>Pandoraea</taxon>
    </lineage>
</organism>
<evidence type="ECO:0000259" key="7">
    <source>
        <dbReference type="PROSITE" id="PS51296"/>
    </source>
</evidence>
<proteinExistence type="predicted"/>
<dbReference type="Proteomes" id="UP000414136">
    <property type="component" value="Unassembled WGS sequence"/>
</dbReference>
<dbReference type="AlphaFoldDB" id="A0A5E5AFD9"/>
<evidence type="ECO:0000313" key="8">
    <source>
        <dbReference type="EMBL" id="VVE71826.1"/>
    </source>
</evidence>
<keyword evidence="3" id="KW-0560">Oxidoreductase</keyword>
<dbReference type="InterPro" id="IPR036922">
    <property type="entry name" value="Rieske_2Fe-2S_sf"/>
</dbReference>
<dbReference type="GO" id="GO:0046872">
    <property type="term" value="F:metal ion binding"/>
    <property type="evidence" value="ECO:0007669"/>
    <property type="project" value="UniProtKB-KW"/>
</dbReference>